<dbReference type="EMBL" id="JACHMK010000001">
    <property type="protein sequence ID" value="MBB6333573.1"/>
    <property type="molecule type" value="Genomic_DNA"/>
</dbReference>
<dbReference type="RefSeq" id="WP_221437783.1">
    <property type="nucleotide sequence ID" value="NZ_JACHMK010000001.1"/>
</dbReference>
<dbReference type="NCBIfam" id="NF038356">
    <property type="entry name" value="actino_DLW39"/>
    <property type="match status" value="1"/>
</dbReference>
<name>A0A923E294_9ACTO</name>
<proteinExistence type="predicted"/>
<protein>
    <submittedName>
        <fullName evidence="1">Uncharacterized protein</fullName>
    </submittedName>
</protein>
<organism evidence="1 2">
    <name type="scientific">Schaalia hyovaginalis</name>
    <dbReference type="NCBI Taxonomy" id="29316"/>
    <lineage>
        <taxon>Bacteria</taxon>
        <taxon>Bacillati</taxon>
        <taxon>Actinomycetota</taxon>
        <taxon>Actinomycetes</taxon>
        <taxon>Actinomycetales</taxon>
        <taxon>Actinomycetaceae</taxon>
        <taxon>Schaalia</taxon>
    </lineage>
</organism>
<dbReference type="Proteomes" id="UP000617426">
    <property type="component" value="Unassembled WGS sequence"/>
</dbReference>
<accession>A0A923E294</accession>
<dbReference type="InterPro" id="IPR047990">
    <property type="entry name" value="DLW39-like"/>
</dbReference>
<keyword evidence="2" id="KW-1185">Reference proteome</keyword>
<dbReference type="GeneID" id="85978366"/>
<comment type="caution">
    <text evidence="1">The sequence shown here is derived from an EMBL/GenBank/DDBJ whole genome shotgun (WGS) entry which is preliminary data.</text>
</comment>
<sequence>MKKWIGVLSTVAAAVAIGIVIRQISQDLSDNVELWKSVTDETLD</sequence>
<evidence type="ECO:0000313" key="2">
    <source>
        <dbReference type="Proteomes" id="UP000617426"/>
    </source>
</evidence>
<dbReference type="AlphaFoldDB" id="A0A923E294"/>
<reference evidence="1" key="1">
    <citation type="submission" date="2020-08" db="EMBL/GenBank/DDBJ databases">
        <title>Sequencing the genomes of 1000 actinobacteria strains.</title>
        <authorList>
            <person name="Klenk H.-P."/>
        </authorList>
    </citation>
    <scope>NUCLEOTIDE SEQUENCE</scope>
    <source>
        <strain evidence="1">DSM 10695</strain>
    </source>
</reference>
<gene>
    <name evidence="1" type="ORF">HD592_000138</name>
</gene>
<evidence type="ECO:0000313" key="1">
    <source>
        <dbReference type="EMBL" id="MBB6333573.1"/>
    </source>
</evidence>